<dbReference type="RefSeq" id="WP_186679189.1">
    <property type="nucleotide sequence ID" value="NZ_JABWRY020000002.1"/>
</dbReference>
<dbReference type="InterPro" id="IPR023220">
    <property type="entry name" value="T4SS_VirB5-domain"/>
</dbReference>
<accession>A0ABU8R5T8</accession>
<keyword evidence="1" id="KW-0175">Coiled coil</keyword>
<dbReference type="Proteomes" id="UP001377692">
    <property type="component" value="Unassembled WGS sequence"/>
</dbReference>
<gene>
    <name evidence="4" type="primary">trbJ</name>
    <name evidence="4" type="ORF">V7V80_11100</name>
</gene>
<dbReference type="NCBIfam" id="TIGR02780">
    <property type="entry name" value="TrbJ_Ti"/>
    <property type="match status" value="1"/>
</dbReference>
<feature type="chain" id="PRO_5045294206" evidence="3">
    <location>
        <begin position="26"/>
        <end position="266"/>
    </location>
</feature>
<evidence type="ECO:0000313" key="4">
    <source>
        <dbReference type="EMBL" id="MEJ5905228.1"/>
    </source>
</evidence>
<sequence>MKHTALLKPTIALLAGLGFTLQAHAGIPVVDGIHAGISQLGVAENIAQTAKQIEEYKTQIEQYTTQALQYKKQLDQYENMLKNTAAPAAYIWDQANSTINKLMEAQSMINYYTTQAGSLDSYLSKYRDTSYYKSSPCFGLGTCTEEDQAELAEHEAMASESQKTANDALFKSIKQQQENLQADSRQLERLQQAASTADGQVKAIQYANQLASQQTNQLLQLRSLMLAEQSATANRAAAELDEKARGEAQARRVTTWEYEKSPEGKY</sequence>
<comment type="caution">
    <text evidence="4">The sequence shown here is derived from an EMBL/GenBank/DDBJ whole genome shotgun (WGS) entry which is preliminary data.</text>
</comment>
<proteinExistence type="predicted"/>
<dbReference type="Gene3D" id="1.20.58.430">
    <property type="entry name" value="Type IV secretion system, VirB5-domain"/>
    <property type="match status" value="1"/>
</dbReference>
<feature type="region of interest" description="Disordered" evidence="2">
    <location>
        <begin position="237"/>
        <end position="266"/>
    </location>
</feature>
<organism evidence="4 5">
    <name type="scientific">Pseudomonas kermanshahensis</name>
    <dbReference type="NCBI Taxonomy" id="2745482"/>
    <lineage>
        <taxon>Bacteria</taxon>
        <taxon>Pseudomonadati</taxon>
        <taxon>Pseudomonadota</taxon>
        <taxon>Gammaproteobacteria</taxon>
        <taxon>Pseudomonadales</taxon>
        <taxon>Pseudomonadaceae</taxon>
        <taxon>Pseudomonas</taxon>
    </lineage>
</organism>
<feature type="signal peptide" evidence="3">
    <location>
        <begin position="1"/>
        <end position="25"/>
    </location>
</feature>
<name>A0ABU8R5T8_9PSED</name>
<dbReference type="NCBIfam" id="NF010452">
    <property type="entry name" value="PRK13879.1"/>
    <property type="match status" value="1"/>
</dbReference>
<dbReference type="EMBL" id="JBBHLD010000007">
    <property type="protein sequence ID" value="MEJ5905228.1"/>
    <property type="molecule type" value="Genomic_DNA"/>
</dbReference>
<evidence type="ECO:0000256" key="1">
    <source>
        <dbReference type="SAM" id="Coils"/>
    </source>
</evidence>
<dbReference type="SUPFAM" id="SSF101082">
    <property type="entry name" value="Typo IV secretion system protein TraC"/>
    <property type="match status" value="2"/>
</dbReference>
<dbReference type="InterPro" id="IPR014147">
    <property type="entry name" value="T4SS_TrbJ"/>
</dbReference>
<keyword evidence="5" id="KW-1185">Reference proteome</keyword>
<protein>
    <submittedName>
        <fullName evidence="4">P-type conjugative transfer protein TrbJ</fullName>
    </submittedName>
</protein>
<evidence type="ECO:0000256" key="2">
    <source>
        <dbReference type="SAM" id="MobiDB-lite"/>
    </source>
</evidence>
<feature type="compositionally biased region" description="Basic and acidic residues" evidence="2">
    <location>
        <begin position="257"/>
        <end position="266"/>
    </location>
</feature>
<feature type="coiled-coil region" evidence="1">
    <location>
        <begin position="46"/>
        <end position="80"/>
    </location>
</feature>
<evidence type="ECO:0000256" key="3">
    <source>
        <dbReference type="SAM" id="SignalP"/>
    </source>
</evidence>
<evidence type="ECO:0000313" key="5">
    <source>
        <dbReference type="Proteomes" id="UP001377692"/>
    </source>
</evidence>
<feature type="compositionally biased region" description="Basic and acidic residues" evidence="2">
    <location>
        <begin position="238"/>
        <end position="250"/>
    </location>
</feature>
<keyword evidence="3" id="KW-0732">Signal</keyword>
<reference evidence="4 5" key="1">
    <citation type="submission" date="2024-02" db="EMBL/GenBank/DDBJ databases">
        <title>Identification of pathogenicity and growth-promoting functions of Pseudomonas putida variants.</title>
        <authorList>
            <person name="Sun J."/>
        </authorList>
    </citation>
    <scope>NUCLEOTIDE SEQUENCE [LARGE SCALE GENOMIC DNA]</scope>
    <source>
        <strain evidence="4 5">A04</strain>
    </source>
</reference>